<feature type="binding site" evidence="1">
    <location>
        <position position="91"/>
    </location>
    <ligand>
        <name>ATP</name>
        <dbReference type="ChEBI" id="CHEBI:30616"/>
    </ligand>
</feature>
<dbReference type="InterPro" id="IPR000719">
    <property type="entry name" value="Prot_kinase_dom"/>
</dbReference>
<proteinExistence type="predicted"/>
<dbReference type="GO" id="GO:0005524">
    <property type="term" value="F:ATP binding"/>
    <property type="evidence" value="ECO:0007669"/>
    <property type="project" value="UniProtKB-UniRule"/>
</dbReference>
<dbReference type="Proteomes" id="UP000054564">
    <property type="component" value="Unassembled WGS sequence"/>
</dbReference>
<dbReference type="InterPro" id="IPR017441">
    <property type="entry name" value="Protein_kinase_ATP_BS"/>
</dbReference>
<evidence type="ECO:0000313" key="4">
    <source>
        <dbReference type="Proteomes" id="UP000054564"/>
    </source>
</evidence>
<feature type="non-terminal residue" evidence="3">
    <location>
        <position position="170"/>
    </location>
</feature>
<name>A0A0L0UJF5_9BASI</name>
<gene>
    <name evidence="3" type="ORF">PSTG_19453</name>
</gene>
<sequence length="170" mass="18406">MRSDDRPDSVTSLAYSEMDSSPAVNFLSAFADATIPSIRTEMSPIQTVPSQVLEEGDQVAGYVIGQIIGRGGFSVVREARHPVTEQRVAVKIVQGLLRPHPHITPPKPSSDIQTDLPTRFHQLSRSLLVHGHDRQRASGQLRPLTTAYQCDGGSCECPPQAGDPSLVQLA</sequence>
<organism evidence="3 4">
    <name type="scientific">Puccinia striiformis f. sp. tritici PST-78</name>
    <dbReference type="NCBI Taxonomy" id="1165861"/>
    <lineage>
        <taxon>Eukaryota</taxon>
        <taxon>Fungi</taxon>
        <taxon>Dikarya</taxon>
        <taxon>Basidiomycota</taxon>
        <taxon>Pucciniomycotina</taxon>
        <taxon>Pucciniomycetes</taxon>
        <taxon>Pucciniales</taxon>
        <taxon>Pucciniaceae</taxon>
        <taxon>Puccinia</taxon>
    </lineage>
</organism>
<evidence type="ECO:0000259" key="2">
    <source>
        <dbReference type="PROSITE" id="PS50011"/>
    </source>
</evidence>
<dbReference type="STRING" id="1165861.A0A0L0UJF5"/>
<dbReference type="EMBL" id="AJIL01006463">
    <property type="protein sequence ID" value="KNE87168.1"/>
    <property type="molecule type" value="Genomic_DNA"/>
</dbReference>
<dbReference type="SUPFAM" id="SSF56112">
    <property type="entry name" value="Protein kinase-like (PK-like)"/>
    <property type="match status" value="1"/>
</dbReference>
<dbReference type="GO" id="GO:0004672">
    <property type="term" value="F:protein kinase activity"/>
    <property type="evidence" value="ECO:0007669"/>
    <property type="project" value="InterPro"/>
</dbReference>
<keyword evidence="1" id="KW-0067">ATP-binding</keyword>
<reference evidence="4" key="1">
    <citation type="submission" date="2014-03" db="EMBL/GenBank/DDBJ databases">
        <title>The Genome Sequence of Puccinia striiformis f. sp. tritici PST-78.</title>
        <authorList>
            <consortium name="The Broad Institute Genome Sequencing Platform"/>
            <person name="Cuomo C."/>
            <person name="Hulbert S."/>
            <person name="Chen X."/>
            <person name="Walker B."/>
            <person name="Young S.K."/>
            <person name="Zeng Q."/>
            <person name="Gargeya S."/>
            <person name="Fitzgerald M."/>
            <person name="Haas B."/>
            <person name="Abouelleil A."/>
            <person name="Alvarado L."/>
            <person name="Arachchi H.M."/>
            <person name="Berlin A.M."/>
            <person name="Chapman S.B."/>
            <person name="Goldberg J."/>
            <person name="Griggs A."/>
            <person name="Gujja S."/>
            <person name="Hansen M."/>
            <person name="Howarth C."/>
            <person name="Imamovic A."/>
            <person name="Larimer J."/>
            <person name="McCowan C."/>
            <person name="Montmayeur A."/>
            <person name="Murphy C."/>
            <person name="Neiman D."/>
            <person name="Pearson M."/>
            <person name="Priest M."/>
            <person name="Roberts A."/>
            <person name="Saif S."/>
            <person name="Shea T."/>
            <person name="Sisk P."/>
            <person name="Sykes S."/>
            <person name="Wortman J."/>
            <person name="Nusbaum C."/>
            <person name="Birren B."/>
        </authorList>
    </citation>
    <scope>NUCLEOTIDE SEQUENCE [LARGE SCALE GENOMIC DNA]</scope>
    <source>
        <strain evidence="4">race PST-78</strain>
    </source>
</reference>
<protein>
    <recommendedName>
        <fullName evidence="2">Protein kinase domain-containing protein</fullName>
    </recommendedName>
</protein>
<dbReference type="Gene3D" id="3.30.200.20">
    <property type="entry name" value="Phosphorylase Kinase, domain 1"/>
    <property type="match status" value="1"/>
</dbReference>
<evidence type="ECO:0000256" key="1">
    <source>
        <dbReference type="PROSITE-ProRule" id="PRU10141"/>
    </source>
</evidence>
<dbReference type="AlphaFoldDB" id="A0A0L0UJF5"/>
<dbReference type="PROSITE" id="PS50011">
    <property type="entry name" value="PROTEIN_KINASE_DOM"/>
    <property type="match status" value="1"/>
</dbReference>
<comment type="caution">
    <text evidence="3">The sequence shown here is derived from an EMBL/GenBank/DDBJ whole genome shotgun (WGS) entry which is preliminary data.</text>
</comment>
<dbReference type="PROSITE" id="PS00107">
    <property type="entry name" value="PROTEIN_KINASE_ATP"/>
    <property type="match status" value="1"/>
</dbReference>
<keyword evidence="1" id="KW-0547">Nucleotide-binding</keyword>
<dbReference type="InterPro" id="IPR011009">
    <property type="entry name" value="Kinase-like_dom_sf"/>
</dbReference>
<feature type="domain" description="Protein kinase" evidence="2">
    <location>
        <begin position="62"/>
        <end position="170"/>
    </location>
</feature>
<accession>A0A0L0UJF5</accession>
<evidence type="ECO:0000313" key="3">
    <source>
        <dbReference type="EMBL" id="KNE87168.1"/>
    </source>
</evidence>
<keyword evidence="4" id="KW-1185">Reference proteome</keyword>